<evidence type="ECO:0000256" key="2">
    <source>
        <dbReference type="ARBA" id="ARBA00022434"/>
    </source>
</evidence>
<dbReference type="RefSeq" id="WP_146567569.1">
    <property type="nucleotide sequence ID" value="NZ_SIHJ01000003.1"/>
</dbReference>
<comment type="catalytic activity">
    <reaction evidence="7">
        <text>4 Fe(2+) + O2 + 6 H2O = 4 iron(III) oxide-hydroxide + 12 H(+)</text>
        <dbReference type="Rhea" id="RHEA:11972"/>
        <dbReference type="ChEBI" id="CHEBI:15377"/>
        <dbReference type="ChEBI" id="CHEBI:15378"/>
        <dbReference type="ChEBI" id="CHEBI:15379"/>
        <dbReference type="ChEBI" id="CHEBI:29033"/>
        <dbReference type="ChEBI" id="CHEBI:78619"/>
        <dbReference type="EC" id="1.16.3.2"/>
    </reaction>
</comment>
<feature type="binding site" evidence="6">
    <location>
        <position position="52"/>
    </location>
    <ligand>
        <name>Fe cation</name>
        <dbReference type="ChEBI" id="CHEBI:24875"/>
        <label>1</label>
    </ligand>
</feature>
<dbReference type="InterPro" id="IPR001519">
    <property type="entry name" value="Ferritin"/>
</dbReference>
<keyword evidence="4 9" id="KW-0560">Oxidoreductase</keyword>
<evidence type="ECO:0000256" key="3">
    <source>
        <dbReference type="ARBA" id="ARBA00022723"/>
    </source>
</evidence>
<keyword evidence="3 6" id="KW-0479">Metal-binding</keyword>
<dbReference type="InterPro" id="IPR012347">
    <property type="entry name" value="Ferritin-like"/>
</dbReference>
<keyword evidence="7" id="KW-0963">Cytoplasm</keyword>
<name>A0A5C5V2Z6_9BACT</name>
<dbReference type="AlphaFoldDB" id="A0A5C5V2Z6"/>
<feature type="binding site" evidence="6">
    <location>
        <position position="55"/>
    </location>
    <ligand>
        <name>Fe cation</name>
        <dbReference type="ChEBI" id="CHEBI:24875"/>
        <label>1</label>
    </ligand>
</feature>
<dbReference type="SUPFAM" id="SSF47240">
    <property type="entry name" value="Ferritin-like"/>
    <property type="match status" value="1"/>
</dbReference>
<keyword evidence="10" id="KW-1185">Reference proteome</keyword>
<keyword evidence="5 6" id="KW-0408">Iron</keyword>
<comment type="subcellular location">
    <subcellularLocation>
        <location evidence="7">Cytoplasm</location>
    </subcellularLocation>
</comment>
<evidence type="ECO:0000256" key="5">
    <source>
        <dbReference type="ARBA" id="ARBA00023004"/>
    </source>
</evidence>
<dbReference type="EMBL" id="SIHJ01000003">
    <property type="protein sequence ID" value="TWT32313.1"/>
    <property type="molecule type" value="Genomic_DNA"/>
</dbReference>
<reference evidence="9 10" key="1">
    <citation type="submission" date="2019-02" db="EMBL/GenBank/DDBJ databases">
        <title>Deep-cultivation of Planctomycetes and their phenomic and genomic characterization uncovers novel biology.</title>
        <authorList>
            <person name="Wiegand S."/>
            <person name="Jogler M."/>
            <person name="Boedeker C."/>
            <person name="Pinto D."/>
            <person name="Vollmers J."/>
            <person name="Rivas-Marin E."/>
            <person name="Kohn T."/>
            <person name="Peeters S.H."/>
            <person name="Heuer A."/>
            <person name="Rast P."/>
            <person name="Oberbeckmann S."/>
            <person name="Bunk B."/>
            <person name="Jeske O."/>
            <person name="Meyerdierks A."/>
            <person name="Storesund J.E."/>
            <person name="Kallscheuer N."/>
            <person name="Luecker S."/>
            <person name="Lage O.M."/>
            <person name="Pohl T."/>
            <person name="Merkel B.J."/>
            <person name="Hornburger P."/>
            <person name="Mueller R.-W."/>
            <person name="Bruemmer F."/>
            <person name="Labrenz M."/>
            <person name="Spormann A.M."/>
            <person name="Op Den Camp H."/>
            <person name="Overmann J."/>
            <person name="Amann R."/>
            <person name="Jetten M.S.M."/>
            <person name="Mascher T."/>
            <person name="Medema M.H."/>
            <person name="Devos D.P."/>
            <person name="Kaster A.-K."/>
            <person name="Ovreas L."/>
            <person name="Rohde M."/>
            <person name="Galperin M.Y."/>
            <person name="Jogler C."/>
        </authorList>
    </citation>
    <scope>NUCLEOTIDE SEQUENCE [LARGE SCALE GENOMIC DNA]</scope>
    <source>
        <strain evidence="9 10">KOR34</strain>
    </source>
</reference>
<dbReference type="Pfam" id="PF00210">
    <property type="entry name" value="Ferritin"/>
    <property type="match status" value="1"/>
</dbReference>
<dbReference type="InterPro" id="IPR041719">
    <property type="entry name" value="Ferritin_prok"/>
</dbReference>
<accession>A0A5C5V2Z6</accession>
<comment type="function">
    <text evidence="7">Iron-storage protein.</text>
</comment>
<proteinExistence type="inferred from homology"/>
<protein>
    <recommendedName>
        <fullName evidence="7">Ferritin</fullName>
        <ecNumber evidence="7">1.16.3.2</ecNumber>
    </recommendedName>
</protein>
<dbReference type="GO" id="GO:0006826">
    <property type="term" value="P:iron ion transport"/>
    <property type="evidence" value="ECO:0007669"/>
    <property type="project" value="InterPro"/>
</dbReference>
<evidence type="ECO:0000256" key="4">
    <source>
        <dbReference type="ARBA" id="ARBA00023002"/>
    </source>
</evidence>
<dbReference type="CDD" id="cd01055">
    <property type="entry name" value="Nonheme_Ferritin"/>
    <property type="match status" value="1"/>
</dbReference>
<dbReference type="PROSITE" id="PS50905">
    <property type="entry name" value="FERRITIN_LIKE"/>
    <property type="match status" value="1"/>
</dbReference>
<organism evidence="9 10">
    <name type="scientific">Posidoniimonas corsicana</name>
    <dbReference type="NCBI Taxonomy" id="1938618"/>
    <lineage>
        <taxon>Bacteria</taxon>
        <taxon>Pseudomonadati</taxon>
        <taxon>Planctomycetota</taxon>
        <taxon>Planctomycetia</taxon>
        <taxon>Pirellulales</taxon>
        <taxon>Lacipirellulaceae</taxon>
        <taxon>Posidoniimonas</taxon>
    </lineage>
</organism>
<evidence type="ECO:0000256" key="1">
    <source>
        <dbReference type="ARBA" id="ARBA00006950"/>
    </source>
</evidence>
<feature type="binding site" evidence="6">
    <location>
        <position position="96"/>
    </location>
    <ligand>
        <name>Fe cation</name>
        <dbReference type="ChEBI" id="CHEBI:24875"/>
        <label>1</label>
    </ligand>
</feature>
<evidence type="ECO:0000259" key="8">
    <source>
        <dbReference type="PROSITE" id="PS50905"/>
    </source>
</evidence>
<evidence type="ECO:0000313" key="9">
    <source>
        <dbReference type="EMBL" id="TWT32313.1"/>
    </source>
</evidence>
<dbReference type="Proteomes" id="UP000316714">
    <property type="component" value="Unassembled WGS sequence"/>
</dbReference>
<sequence>MKELSQVMQDAINEQIKNELSSSYSYLAMSAYLEHEQFLGCAAWMRAQSVEENAHAMRLYEFLTARGSRVVLQALAQPRKDYEGIPQVFEAALEQERTVTGQIDRLFELAIEQKAFAALVELEWFVKEQVEEEKSLRDIVHKFNLVKDDPSSLLDLDRELGARGPGDEGAAE</sequence>
<dbReference type="InterPro" id="IPR009040">
    <property type="entry name" value="Ferritin-like_diiron"/>
</dbReference>
<dbReference type="InterPro" id="IPR009078">
    <property type="entry name" value="Ferritin-like_SF"/>
</dbReference>
<evidence type="ECO:0000313" key="10">
    <source>
        <dbReference type="Proteomes" id="UP000316714"/>
    </source>
</evidence>
<evidence type="ECO:0000256" key="6">
    <source>
        <dbReference type="PIRSR" id="PIRSR601519-1"/>
    </source>
</evidence>
<dbReference type="PANTHER" id="PTHR11431">
    <property type="entry name" value="FERRITIN"/>
    <property type="match status" value="1"/>
</dbReference>
<dbReference type="GO" id="GO:0004322">
    <property type="term" value="F:ferroxidase activity"/>
    <property type="evidence" value="ECO:0007669"/>
    <property type="project" value="TreeGrafter"/>
</dbReference>
<keyword evidence="2 7" id="KW-0409">Iron storage</keyword>
<feature type="binding site" evidence="6">
    <location>
        <position position="129"/>
    </location>
    <ligand>
        <name>Fe cation</name>
        <dbReference type="ChEBI" id="CHEBI:24875"/>
        <label>1</label>
    </ligand>
</feature>
<evidence type="ECO:0000256" key="7">
    <source>
        <dbReference type="RuleBase" id="RU361145"/>
    </source>
</evidence>
<dbReference type="GO" id="GO:0005829">
    <property type="term" value="C:cytosol"/>
    <property type="evidence" value="ECO:0007669"/>
    <property type="project" value="TreeGrafter"/>
</dbReference>
<dbReference type="Gene3D" id="1.20.1260.10">
    <property type="match status" value="1"/>
</dbReference>
<dbReference type="FunFam" id="1.20.1260.10:FF:000001">
    <property type="entry name" value="Non-heme ferritin"/>
    <property type="match status" value="1"/>
</dbReference>
<dbReference type="GO" id="GO:0008198">
    <property type="term" value="F:ferrous iron binding"/>
    <property type="evidence" value="ECO:0007669"/>
    <property type="project" value="TreeGrafter"/>
</dbReference>
<comment type="similarity">
    <text evidence="1 7">Belongs to the ferritin family. Prokaryotic subfamily.</text>
</comment>
<feature type="binding site" evidence="6">
    <location>
        <position position="19"/>
    </location>
    <ligand>
        <name>Fe cation</name>
        <dbReference type="ChEBI" id="CHEBI:24875"/>
        <label>1</label>
    </ligand>
</feature>
<feature type="domain" description="Ferritin-like diiron" evidence="8">
    <location>
        <begin position="2"/>
        <end position="147"/>
    </location>
</feature>
<dbReference type="OrthoDB" id="9801481at2"/>
<dbReference type="PANTHER" id="PTHR11431:SF127">
    <property type="entry name" value="BACTERIAL NON-HEME FERRITIN"/>
    <property type="match status" value="1"/>
</dbReference>
<dbReference type="GO" id="GO:0006879">
    <property type="term" value="P:intracellular iron ion homeostasis"/>
    <property type="evidence" value="ECO:0007669"/>
    <property type="project" value="UniProtKB-KW"/>
</dbReference>
<gene>
    <name evidence="9" type="primary">ftnA</name>
    <name evidence="9" type="ORF">KOR34_40750</name>
</gene>
<dbReference type="GO" id="GO:0008199">
    <property type="term" value="F:ferric iron binding"/>
    <property type="evidence" value="ECO:0007669"/>
    <property type="project" value="InterPro"/>
</dbReference>
<comment type="caution">
    <text evidence="9">The sequence shown here is derived from an EMBL/GenBank/DDBJ whole genome shotgun (WGS) entry which is preliminary data.</text>
</comment>
<dbReference type="GO" id="GO:0042802">
    <property type="term" value="F:identical protein binding"/>
    <property type="evidence" value="ECO:0007669"/>
    <property type="project" value="UniProtKB-ARBA"/>
</dbReference>
<dbReference type="InterPro" id="IPR008331">
    <property type="entry name" value="Ferritin_DPS_dom"/>
</dbReference>
<dbReference type="EC" id="1.16.3.2" evidence="7"/>